<proteinExistence type="predicted"/>
<evidence type="ECO:0000259" key="14">
    <source>
        <dbReference type="PROSITE" id="PS51915"/>
    </source>
</evidence>
<dbReference type="SUPFAM" id="SSF57716">
    <property type="entry name" value="Glucocorticoid receptor-like (DNA-binding domain)"/>
    <property type="match status" value="1"/>
</dbReference>
<dbReference type="EMBL" id="CH480836">
    <property type="protein sequence ID" value="EDW48981.1"/>
    <property type="molecule type" value="Genomic_DNA"/>
</dbReference>
<dbReference type="FunFam" id="3.30.160.60:FF:000100">
    <property type="entry name" value="Zinc finger 45-like"/>
    <property type="match status" value="1"/>
</dbReference>
<dbReference type="PROSITE" id="PS51915">
    <property type="entry name" value="ZAD"/>
    <property type="match status" value="1"/>
</dbReference>
<keyword evidence="3" id="KW-0677">Repeat</keyword>
<dbReference type="HOGENOM" id="CLU_002678_94_10_1"/>
<feature type="region of interest" description="Disordered" evidence="12">
    <location>
        <begin position="204"/>
        <end position="231"/>
    </location>
</feature>
<feature type="binding site" evidence="11">
    <location>
        <position position="6"/>
    </location>
    <ligand>
        <name>Zn(2+)</name>
        <dbReference type="ChEBI" id="CHEBI:29105"/>
    </ligand>
</feature>
<name>B4IGN1_DROSE</name>
<feature type="region of interest" description="Disordered" evidence="12">
    <location>
        <begin position="114"/>
        <end position="147"/>
    </location>
</feature>
<feature type="binding site" evidence="11">
    <location>
        <position position="56"/>
    </location>
    <ligand>
        <name>Zn(2+)</name>
        <dbReference type="ChEBI" id="CHEBI:29105"/>
    </ligand>
</feature>
<feature type="domain" description="C2H2-type" evidence="13">
    <location>
        <begin position="183"/>
        <end position="210"/>
    </location>
</feature>
<dbReference type="AlphaFoldDB" id="B4IGN1"/>
<evidence type="ECO:0000256" key="4">
    <source>
        <dbReference type="ARBA" id="ARBA00022771"/>
    </source>
</evidence>
<dbReference type="PROSITE" id="PS50157">
    <property type="entry name" value="ZINC_FINGER_C2H2_2"/>
    <property type="match status" value="2"/>
</dbReference>
<feature type="binding site" evidence="11">
    <location>
        <position position="9"/>
    </location>
    <ligand>
        <name>Zn(2+)</name>
        <dbReference type="ChEBI" id="CHEBI:29105"/>
    </ligand>
</feature>
<accession>B4IGN1</accession>
<keyword evidence="4 10" id="KW-0863">Zinc-finger</keyword>
<dbReference type="Gene3D" id="3.30.160.60">
    <property type="entry name" value="Classic Zinc Finger"/>
    <property type="match status" value="2"/>
</dbReference>
<dbReference type="InterPro" id="IPR050331">
    <property type="entry name" value="Zinc_finger"/>
</dbReference>
<dbReference type="GO" id="GO:0005634">
    <property type="term" value="C:nucleus"/>
    <property type="evidence" value="ECO:0007669"/>
    <property type="project" value="UniProtKB-SubCell"/>
</dbReference>
<keyword evidence="7" id="KW-0238">DNA-binding</keyword>
<evidence type="ECO:0000256" key="10">
    <source>
        <dbReference type="PROSITE-ProRule" id="PRU00042"/>
    </source>
</evidence>
<sequence length="231" mass="25917">MDSGMCRVCMREKENMLSVFETMPLPGVSLATMISLWRGTPVLPKDTYPKTICQSCARDAQRAYEMDNVQVEEIVVSELNFEEEGSNQSNIPQMEETTDVGQLMLGTIDLTNDPLADDVENLRPNSNSNGDGGNVSKTNKEKKVKVPKPLKSGPYKCDICPKSFMLPAHLKCHMWVHASEKPHKCLQCSKSFAQIRSLRRHRLVHTSRPEEGSSFFKGSSSLKDHETKQAK</sequence>
<evidence type="ECO:0000256" key="1">
    <source>
        <dbReference type="ARBA" id="ARBA00004123"/>
    </source>
</evidence>
<dbReference type="OMA" id="NIPQMEE"/>
<dbReference type="SUPFAM" id="SSF57667">
    <property type="entry name" value="beta-beta-alpha zinc fingers"/>
    <property type="match status" value="1"/>
</dbReference>
<evidence type="ECO:0000256" key="5">
    <source>
        <dbReference type="ARBA" id="ARBA00022833"/>
    </source>
</evidence>
<dbReference type="PROSITE" id="PS00028">
    <property type="entry name" value="ZINC_FINGER_C2H2_1"/>
    <property type="match status" value="2"/>
</dbReference>
<evidence type="ECO:0000256" key="7">
    <source>
        <dbReference type="ARBA" id="ARBA00023125"/>
    </source>
</evidence>
<reference evidence="15 16" key="1">
    <citation type="journal article" date="2007" name="Nature">
        <title>Evolution of genes and genomes on the Drosophila phylogeny.</title>
        <authorList>
            <consortium name="Drosophila 12 Genomes Consortium"/>
            <person name="Clark A.G."/>
            <person name="Eisen M.B."/>
            <person name="Smith D.R."/>
            <person name="Bergman C.M."/>
            <person name="Oliver B."/>
            <person name="Markow T.A."/>
            <person name="Kaufman T.C."/>
            <person name="Kellis M."/>
            <person name="Gelbart W."/>
            <person name="Iyer V.N."/>
            <person name="Pollard D.A."/>
            <person name="Sackton T.B."/>
            <person name="Larracuente A.M."/>
            <person name="Singh N.D."/>
            <person name="Abad J.P."/>
            <person name="Abt D.N."/>
            <person name="Adryan B."/>
            <person name="Aguade M."/>
            <person name="Akashi H."/>
            <person name="Anderson W.W."/>
            <person name="Aquadro C.F."/>
            <person name="Ardell D.H."/>
            <person name="Arguello R."/>
            <person name="Artieri C.G."/>
            <person name="Barbash D.A."/>
            <person name="Barker D."/>
            <person name="Barsanti P."/>
            <person name="Batterham P."/>
            <person name="Batzoglou S."/>
            <person name="Begun D."/>
            <person name="Bhutkar A."/>
            <person name="Blanco E."/>
            <person name="Bosak S.A."/>
            <person name="Bradley R.K."/>
            <person name="Brand A.D."/>
            <person name="Brent M.R."/>
            <person name="Brooks A.N."/>
            <person name="Brown R.H."/>
            <person name="Butlin R.K."/>
            <person name="Caggese C."/>
            <person name="Calvi B.R."/>
            <person name="Bernardo de Carvalho A."/>
            <person name="Caspi A."/>
            <person name="Castrezana S."/>
            <person name="Celniker S.E."/>
            <person name="Chang J.L."/>
            <person name="Chapple C."/>
            <person name="Chatterji S."/>
            <person name="Chinwalla A."/>
            <person name="Civetta A."/>
            <person name="Clifton S.W."/>
            <person name="Comeron J.M."/>
            <person name="Costello J.C."/>
            <person name="Coyne J.A."/>
            <person name="Daub J."/>
            <person name="David R.G."/>
            <person name="Delcher A.L."/>
            <person name="Delehaunty K."/>
            <person name="Do C.B."/>
            <person name="Ebling H."/>
            <person name="Edwards K."/>
            <person name="Eickbush T."/>
            <person name="Evans J.D."/>
            <person name="Filipski A."/>
            <person name="Findeiss S."/>
            <person name="Freyhult E."/>
            <person name="Fulton L."/>
            <person name="Fulton R."/>
            <person name="Garcia A.C."/>
            <person name="Gardiner A."/>
            <person name="Garfield D.A."/>
            <person name="Garvin B.E."/>
            <person name="Gibson G."/>
            <person name="Gilbert D."/>
            <person name="Gnerre S."/>
            <person name="Godfrey J."/>
            <person name="Good R."/>
            <person name="Gotea V."/>
            <person name="Gravely B."/>
            <person name="Greenberg A.J."/>
            <person name="Griffiths-Jones S."/>
            <person name="Gross S."/>
            <person name="Guigo R."/>
            <person name="Gustafson E.A."/>
            <person name="Haerty W."/>
            <person name="Hahn M.W."/>
            <person name="Halligan D.L."/>
            <person name="Halpern A.L."/>
            <person name="Halter G.M."/>
            <person name="Han M.V."/>
            <person name="Heger A."/>
            <person name="Hillier L."/>
            <person name="Hinrichs A.S."/>
            <person name="Holmes I."/>
            <person name="Hoskins R.A."/>
            <person name="Hubisz M.J."/>
            <person name="Hultmark D."/>
            <person name="Huntley M.A."/>
            <person name="Jaffe D.B."/>
            <person name="Jagadeeshan S."/>
            <person name="Jeck W.R."/>
            <person name="Johnson J."/>
            <person name="Jones C.D."/>
            <person name="Jordan W.C."/>
            <person name="Karpen G.H."/>
            <person name="Kataoka E."/>
            <person name="Keightley P.D."/>
            <person name="Kheradpour P."/>
            <person name="Kirkness E.F."/>
            <person name="Koerich L.B."/>
            <person name="Kristiansen K."/>
            <person name="Kudrna D."/>
            <person name="Kulathinal R.J."/>
            <person name="Kumar S."/>
            <person name="Kwok R."/>
            <person name="Lander E."/>
            <person name="Langley C.H."/>
            <person name="Lapoint R."/>
            <person name="Lazzaro B.P."/>
            <person name="Lee S.J."/>
            <person name="Levesque L."/>
            <person name="Li R."/>
            <person name="Lin C.F."/>
            <person name="Lin M.F."/>
            <person name="Lindblad-Toh K."/>
            <person name="Llopart A."/>
            <person name="Long M."/>
            <person name="Low L."/>
            <person name="Lozovsky E."/>
            <person name="Lu J."/>
            <person name="Luo M."/>
            <person name="Machado C.A."/>
            <person name="Makalowski W."/>
            <person name="Marzo M."/>
            <person name="Matsuda M."/>
            <person name="Matzkin L."/>
            <person name="McAllister B."/>
            <person name="McBride C.S."/>
            <person name="McKernan B."/>
            <person name="McKernan K."/>
            <person name="Mendez-Lago M."/>
            <person name="Minx P."/>
            <person name="Mollenhauer M.U."/>
            <person name="Montooth K."/>
            <person name="Mount S.M."/>
            <person name="Mu X."/>
            <person name="Myers E."/>
            <person name="Negre B."/>
            <person name="Newfeld S."/>
            <person name="Nielsen R."/>
            <person name="Noor M.A."/>
            <person name="O'Grady P."/>
            <person name="Pachter L."/>
            <person name="Papaceit M."/>
            <person name="Parisi M.J."/>
            <person name="Parisi M."/>
            <person name="Parts L."/>
            <person name="Pedersen J.S."/>
            <person name="Pesole G."/>
            <person name="Phillippy A.M."/>
            <person name="Ponting C.P."/>
            <person name="Pop M."/>
            <person name="Porcelli D."/>
            <person name="Powell J.R."/>
            <person name="Prohaska S."/>
            <person name="Pruitt K."/>
            <person name="Puig M."/>
            <person name="Quesneville H."/>
            <person name="Ram K.R."/>
            <person name="Rand D."/>
            <person name="Rasmussen M.D."/>
            <person name="Reed L.K."/>
            <person name="Reenan R."/>
            <person name="Reily A."/>
            <person name="Remington K.A."/>
            <person name="Rieger T.T."/>
            <person name="Ritchie M.G."/>
            <person name="Robin C."/>
            <person name="Rogers Y.H."/>
            <person name="Rohde C."/>
            <person name="Rozas J."/>
            <person name="Rubenfield M.J."/>
            <person name="Ruiz A."/>
            <person name="Russo S."/>
            <person name="Salzberg S.L."/>
            <person name="Sanchez-Gracia A."/>
            <person name="Saranga D.J."/>
            <person name="Sato H."/>
            <person name="Schaeffer S.W."/>
            <person name="Schatz M.C."/>
            <person name="Schlenke T."/>
            <person name="Schwartz R."/>
            <person name="Segarra C."/>
            <person name="Singh R.S."/>
            <person name="Sirot L."/>
            <person name="Sirota M."/>
            <person name="Sisneros N.B."/>
            <person name="Smith C.D."/>
            <person name="Smith T.F."/>
            <person name="Spieth J."/>
            <person name="Stage D.E."/>
            <person name="Stark A."/>
            <person name="Stephan W."/>
            <person name="Strausberg R.L."/>
            <person name="Strempel S."/>
            <person name="Sturgill D."/>
            <person name="Sutton G."/>
            <person name="Sutton G.G."/>
            <person name="Tao W."/>
            <person name="Teichmann S."/>
            <person name="Tobari Y.N."/>
            <person name="Tomimura Y."/>
            <person name="Tsolas J.M."/>
            <person name="Valente V.L."/>
            <person name="Venter E."/>
            <person name="Venter J.C."/>
            <person name="Vicario S."/>
            <person name="Vieira F.G."/>
            <person name="Vilella A.J."/>
            <person name="Villasante A."/>
            <person name="Walenz B."/>
            <person name="Wang J."/>
            <person name="Wasserman M."/>
            <person name="Watts T."/>
            <person name="Wilson D."/>
            <person name="Wilson R.K."/>
            <person name="Wing R.A."/>
            <person name="Wolfner M.F."/>
            <person name="Wong A."/>
            <person name="Wong G.K."/>
            <person name="Wu C.I."/>
            <person name="Wu G."/>
            <person name="Yamamoto D."/>
            <person name="Yang H.P."/>
            <person name="Yang S.P."/>
            <person name="Yorke J.A."/>
            <person name="Yoshida K."/>
            <person name="Zdobnov E."/>
            <person name="Zhang P."/>
            <person name="Zhang Y."/>
            <person name="Zimin A.V."/>
            <person name="Baldwin J."/>
            <person name="Abdouelleil A."/>
            <person name="Abdulkadir J."/>
            <person name="Abebe A."/>
            <person name="Abera B."/>
            <person name="Abreu J."/>
            <person name="Acer S.C."/>
            <person name="Aftuck L."/>
            <person name="Alexander A."/>
            <person name="An P."/>
            <person name="Anderson E."/>
            <person name="Anderson S."/>
            <person name="Arachi H."/>
            <person name="Azer M."/>
            <person name="Bachantsang P."/>
            <person name="Barry A."/>
            <person name="Bayul T."/>
            <person name="Berlin A."/>
            <person name="Bessette D."/>
            <person name="Bloom T."/>
            <person name="Blye J."/>
            <person name="Boguslavskiy L."/>
            <person name="Bonnet C."/>
            <person name="Boukhgalter B."/>
            <person name="Bourzgui I."/>
            <person name="Brown A."/>
            <person name="Cahill P."/>
            <person name="Channer S."/>
            <person name="Cheshatsang Y."/>
            <person name="Chuda L."/>
            <person name="Citroen M."/>
            <person name="Collymore A."/>
            <person name="Cooke P."/>
            <person name="Costello M."/>
            <person name="D'Aco K."/>
            <person name="Daza R."/>
            <person name="De Haan G."/>
            <person name="DeGray S."/>
            <person name="DeMaso C."/>
            <person name="Dhargay N."/>
            <person name="Dooley K."/>
            <person name="Dooley E."/>
            <person name="Doricent M."/>
            <person name="Dorje P."/>
            <person name="Dorjee K."/>
            <person name="Dupes A."/>
            <person name="Elong R."/>
            <person name="Falk J."/>
            <person name="Farina A."/>
            <person name="Faro S."/>
            <person name="Ferguson D."/>
            <person name="Fisher S."/>
            <person name="Foley C.D."/>
            <person name="Franke A."/>
            <person name="Friedrich D."/>
            <person name="Gadbois L."/>
            <person name="Gearin G."/>
            <person name="Gearin C.R."/>
            <person name="Giannoukos G."/>
            <person name="Goode T."/>
            <person name="Graham J."/>
            <person name="Grandbois E."/>
            <person name="Grewal S."/>
            <person name="Gyaltsen K."/>
            <person name="Hafez N."/>
            <person name="Hagos B."/>
            <person name="Hall J."/>
            <person name="Henson C."/>
            <person name="Hollinger A."/>
            <person name="Honan T."/>
            <person name="Huard M.D."/>
            <person name="Hughes L."/>
            <person name="Hurhula B."/>
            <person name="Husby M.E."/>
            <person name="Kamat A."/>
            <person name="Kanga B."/>
            <person name="Kashin S."/>
            <person name="Khazanovich D."/>
            <person name="Kisner P."/>
            <person name="Lance K."/>
            <person name="Lara M."/>
            <person name="Lee W."/>
            <person name="Lennon N."/>
            <person name="Letendre F."/>
            <person name="LeVine R."/>
            <person name="Lipovsky A."/>
            <person name="Liu X."/>
            <person name="Liu J."/>
            <person name="Liu S."/>
            <person name="Lokyitsang T."/>
            <person name="Lokyitsang Y."/>
            <person name="Lubonja R."/>
            <person name="Lui A."/>
            <person name="MacDonald P."/>
            <person name="Magnisalis V."/>
            <person name="Maru K."/>
            <person name="Matthews C."/>
            <person name="McCusker W."/>
            <person name="McDonough S."/>
            <person name="Mehta T."/>
            <person name="Meldrim J."/>
            <person name="Meneus L."/>
            <person name="Mihai O."/>
            <person name="Mihalev A."/>
            <person name="Mihova T."/>
            <person name="Mittelman R."/>
            <person name="Mlenga V."/>
            <person name="Montmayeur A."/>
            <person name="Mulrain L."/>
            <person name="Navidi A."/>
            <person name="Naylor J."/>
            <person name="Negash T."/>
            <person name="Nguyen T."/>
            <person name="Nguyen N."/>
            <person name="Nicol R."/>
            <person name="Norbu C."/>
            <person name="Norbu N."/>
            <person name="Novod N."/>
            <person name="O'Neill B."/>
            <person name="Osman S."/>
            <person name="Markiewicz E."/>
            <person name="Oyono O.L."/>
            <person name="Patti C."/>
            <person name="Phunkhang P."/>
            <person name="Pierre F."/>
            <person name="Priest M."/>
            <person name="Raghuraman S."/>
            <person name="Rege F."/>
            <person name="Reyes R."/>
            <person name="Rise C."/>
            <person name="Rogov P."/>
            <person name="Ross K."/>
            <person name="Ryan E."/>
            <person name="Settipalli S."/>
            <person name="Shea T."/>
            <person name="Sherpa N."/>
            <person name="Shi L."/>
            <person name="Shih D."/>
            <person name="Sparrow T."/>
            <person name="Spaulding J."/>
            <person name="Stalker J."/>
            <person name="Stange-Thomann N."/>
            <person name="Stavropoulos S."/>
            <person name="Stone C."/>
            <person name="Strader C."/>
            <person name="Tesfaye S."/>
            <person name="Thomson T."/>
            <person name="Thoulutsang Y."/>
            <person name="Thoulutsang D."/>
            <person name="Topham K."/>
            <person name="Topping I."/>
            <person name="Tsamla T."/>
            <person name="Vassiliev H."/>
            <person name="Vo A."/>
            <person name="Wangchuk T."/>
            <person name="Wangdi T."/>
            <person name="Weiand M."/>
            <person name="Wilkinson J."/>
            <person name="Wilson A."/>
            <person name="Yadav S."/>
            <person name="Young G."/>
            <person name="Yu Q."/>
            <person name="Zembek L."/>
            <person name="Zhong D."/>
            <person name="Zimmer A."/>
            <person name="Zwirko Z."/>
            <person name="Jaffe D.B."/>
            <person name="Alvarez P."/>
            <person name="Brockman W."/>
            <person name="Butler J."/>
            <person name="Chin C."/>
            <person name="Gnerre S."/>
            <person name="Grabherr M."/>
            <person name="Kleber M."/>
            <person name="Mauceli E."/>
            <person name="MacCallum I."/>
        </authorList>
    </citation>
    <scope>NUCLEOTIDE SEQUENCE [LARGE SCALE GENOMIC DNA]</scope>
    <source>
        <strain evidence="16">Rob3c / Tucson 14021-0248.25</strain>
    </source>
</reference>
<dbReference type="Pfam" id="PF07776">
    <property type="entry name" value="zf-AD"/>
    <property type="match status" value="1"/>
</dbReference>
<evidence type="ECO:0000256" key="12">
    <source>
        <dbReference type="SAM" id="MobiDB-lite"/>
    </source>
</evidence>
<evidence type="ECO:0000256" key="11">
    <source>
        <dbReference type="PROSITE-ProRule" id="PRU01263"/>
    </source>
</evidence>
<feature type="domain" description="ZAD" evidence="14">
    <location>
        <begin position="4"/>
        <end position="80"/>
    </location>
</feature>
<dbReference type="FunFam" id="3.30.160.60:FF:000739">
    <property type="entry name" value="Zgc:171418 protein"/>
    <property type="match status" value="1"/>
</dbReference>
<gene>
    <name evidence="15" type="primary">Dsec\GM11513</name>
    <name evidence="15" type="ORF">Dsec_GM11513</name>
</gene>
<dbReference type="InterPro" id="IPR036236">
    <property type="entry name" value="Znf_C2H2_sf"/>
</dbReference>
<dbReference type="GO" id="GO:0003677">
    <property type="term" value="F:DNA binding"/>
    <property type="evidence" value="ECO:0007669"/>
    <property type="project" value="UniProtKB-KW"/>
</dbReference>
<dbReference type="STRING" id="7238.B4IGN1"/>
<dbReference type="Pfam" id="PF00096">
    <property type="entry name" value="zf-C2H2"/>
    <property type="match status" value="1"/>
</dbReference>
<dbReference type="InterPro" id="IPR012934">
    <property type="entry name" value="Znf_AD"/>
</dbReference>
<dbReference type="PANTHER" id="PTHR16515">
    <property type="entry name" value="PR DOMAIN ZINC FINGER PROTEIN"/>
    <property type="match status" value="1"/>
</dbReference>
<evidence type="ECO:0000313" key="15">
    <source>
        <dbReference type="EMBL" id="EDW48981.1"/>
    </source>
</evidence>
<comment type="subcellular location">
    <subcellularLocation>
        <location evidence="1">Nucleus</location>
    </subcellularLocation>
</comment>
<feature type="compositionally biased region" description="Basic and acidic residues" evidence="12">
    <location>
        <begin position="222"/>
        <end position="231"/>
    </location>
</feature>
<evidence type="ECO:0000256" key="6">
    <source>
        <dbReference type="ARBA" id="ARBA00023015"/>
    </source>
</evidence>
<dbReference type="GO" id="GO:0008270">
    <property type="term" value="F:zinc ion binding"/>
    <property type="evidence" value="ECO:0007669"/>
    <property type="project" value="UniProtKB-UniRule"/>
</dbReference>
<evidence type="ECO:0000256" key="9">
    <source>
        <dbReference type="ARBA" id="ARBA00023242"/>
    </source>
</evidence>
<keyword evidence="2 11" id="KW-0479">Metal-binding</keyword>
<evidence type="ECO:0000256" key="2">
    <source>
        <dbReference type="ARBA" id="ARBA00022723"/>
    </source>
</evidence>
<feature type="binding site" evidence="11">
    <location>
        <position position="53"/>
    </location>
    <ligand>
        <name>Zn(2+)</name>
        <dbReference type="ChEBI" id="CHEBI:29105"/>
    </ligand>
</feature>
<dbReference type="InterPro" id="IPR013087">
    <property type="entry name" value="Znf_C2H2_type"/>
</dbReference>
<dbReference type="PhylomeDB" id="B4IGN1"/>
<dbReference type="Proteomes" id="UP000001292">
    <property type="component" value="Unassembled WGS sequence"/>
</dbReference>
<feature type="domain" description="C2H2-type" evidence="13">
    <location>
        <begin position="155"/>
        <end position="182"/>
    </location>
</feature>
<keyword evidence="9" id="KW-0539">Nucleus</keyword>
<keyword evidence="8" id="KW-0804">Transcription</keyword>
<dbReference type="GO" id="GO:0010468">
    <property type="term" value="P:regulation of gene expression"/>
    <property type="evidence" value="ECO:0007669"/>
    <property type="project" value="TreeGrafter"/>
</dbReference>
<organism evidence="16">
    <name type="scientific">Drosophila sechellia</name>
    <name type="common">Fruit fly</name>
    <dbReference type="NCBI Taxonomy" id="7238"/>
    <lineage>
        <taxon>Eukaryota</taxon>
        <taxon>Metazoa</taxon>
        <taxon>Ecdysozoa</taxon>
        <taxon>Arthropoda</taxon>
        <taxon>Hexapoda</taxon>
        <taxon>Insecta</taxon>
        <taxon>Pterygota</taxon>
        <taxon>Neoptera</taxon>
        <taxon>Endopterygota</taxon>
        <taxon>Diptera</taxon>
        <taxon>Brachycera</taxon>
        <taxon>Muscomorpha</taxon>
        <taxon>Ephydroidea</taxon>
        <taxon>Drosophilidae</taxon>
        <taxon>Drosophila</taxon>
        <taxon>Sophophora</taxon>
    </lineage>
</organism>
<dbReference type="PANTHER" id="PTHR16515:SF49">
    <property type="entry name" value="GASTRULA ZINC FINGER PROTEIN XLCGF49.1-LIKE-RELATED"/>
    <property type="match status" value="1"/>
</dbReference>
<evidence type="ECO:0000259" key="13">
    <source>
        <dbReference type="PROSITE" id="PS50157"/>
    </source>
</evidence>
<dbReference type="SMART" id="SM00355">
    <property type="entry name" value="ZnF_C2H2"/>
    <property type="match status" value="2"/>
</dbReference>
<protein>
    <submittedName>
        <fullName evidence="15">GM11513</fullName>
    </submittedName>
</protein>
<evidence type="ECO:0000313" key="16">
    <source>
        <dbReference type="Proteomes" id="UP000001292"/>
    </source>
</evidence>
<keyword evidence="16" id="KW-1185">Reference proteome</keyword>
<evidence type="ECO:0000256" key="3">
    <source>
        <dbReference type="ARBA" id="ARBA00022737"/>
    </source>
</evidence>
<keyword evidence="5 11" id="KW-0862">Zinc</keyword>
<feature type="compositionally biased region" description="Low complexity" evidence="12">
    <location>
        <begin position="212"/>
        <end position="221"/>
    </location>
</feature>
<keyword evidence="6" id="KW-0805">Transcription regulation</keyword>
<feature type="compositionally biased region" description="Low complexity" evidence="12">
    <location>
        <begin position="125"/>
        <end position="137"/>
    </location>
</feature>
<evidence type="ECO:0000256" key="8">
    <source>
        <dbReference type="ARBA" id="ARBA00023163"/>
    </source>
</evidence>